<dbReference type="PANTHER" id="PTHR12788">
    <property type="entry name" value="PROTEIN-TYROSINE SULFOTRANSFERASE 2"/>
    <property type="match status" value="1"/>
</dbReference>
<dbReference type="InterPro" id="IPR026634">
    <property type="entry name" value="TPST-like"/>
</dbReference>
<evidence type="ECO:0000256" key="1">
    <source>
        <dbReference type="ARBA" id="ARBA00022679"/>
    </source>
</evidence>
<dbReference type="SUPFAM" id="SSF52540">
    <property type="entry name" value="P-loop containing nucleoside triphosphate hydrolases"/>
    <property type="match status" value="1"/>
</dbReference>
<dbReference type="Gene3D" id="1.25.40.10">
    <property type="entry name" value="Tetratricopeptide repeat domain"/>
    <property type="match status" value="2"/>
</dbReference>
<dbReference type="Pfam" id="PF13432">
    <property type="entry name" value="TPR_16"/>
    <property type="match status" value="1"/>
</dbReference>
<gene>
    <name evidence="3" type="ORF">SAMN05216289_10434</name>
</gene>
<feature type="repeat" description="TPR" evidence="2">
    <location>
        <begin position="69"/>
        <end position="102"/>
    </location>
</feature>
<dbReference type="SMART" id="SM00028">
    <property type="entry name" value="TPR"/>
    <property type="match status" value="3"/>
</dbReference>
<dbReference type="InterPro" id="IPR027417">
    <property type="entry name" value="P-loop_NTPase"/>
</dbReference>
<dbReference type="AlphaFoldDB" id="A0A1I4W6S0"/>
<evidence type="ECO:0000256" key="2">
    <source>
        <dbReference type="PROSITE-ProRule" id="PRU00339"/>
    </source>
</evidence>
<protein>
    <submittedName>
        <fullName evidence="3">TPR repeat-containing protein</fullName>
    </submittedName>
</protein>
<dbReference type="InterPro" id="IPR019734">
    <property type="entry name" value="TPR_rpt"/>
</dbReference>
<keyword evidence="4" id="KW-1185">Reference proteome</keyword>
<dbReference type="SUPFAM" id="SSF48452">
    <property type="entry name" value="TPR-like"/>
    <property type="match status" value="1"/>
</dbReference>
<evidence type="ECO:0000313" key="3">
    <source>
        <dbReference type="EMBL" id="SFN09092.1"/>
    </source>
</evidence>
<dbReference type="STRING" id="578942.SAMN05216289_10434"/>
<dbReference type="RefSeq" id="WP_092405266.1">
    <property type="nucleotide sequence ID" value="NZ_FOVF01000004.1"/>
</dbReference>
<reference evidence="3 4" key="1">
    <citation type="submission" date="2016-10" db="EMBL/GenBank/DDBJ databases">
        <authorList>
            <person name="de Groot N.N."/>
        </authorList>
    </citation>
    <scope>NUCLEOTIDE SEQUENCE [LARGE SCALE GENOMIC DNA]</scope>
    <source>
        <strain evidence="3 4">CGMCC 1.7659</strain>
    </source>
</reference>
<sequence length="607" mass="67351">MQELIDNIVAAMKAGRHADALSMSRTLVQSFPNDEGALSMLALGEQNAGDMRTARNLLLGLTRDHPGTWQHWNNLGNVQRLLGDFNSAGEAYQRALALHQDSPRLRANLGLLHLNLGEFAQARDQLCAASVMHGAEPGMRIWAAVACHACADDDSALQLVHGWPQWSTGSSEEAMLELGWLLFQLGDTRSGEAILSTEFQDSKVRMRALARRVLARERLNLVKEAAELTARMSDPTGMVDLQAKMETLHALALIAARNGELAIARHHYESALQLEAPPRYKQNLYFGLAKVCDRLDDPAAAMDALKQAHADVIVEHASEEKSRLEGTGLLSLLDPKFESDPESVQACAGAPEERESPVFVVGFPRSGTTLLEQMLSAHPAFMSADERPMVQRMLEHLRQQGLDYPAALAQLGAGQCATLRDIYWQEAAKTVQRSDGVRLIDKHPLNFLALPLIRRIFPEAPLIFCVRHPCDSLLSSYMQNFRDPRLAAECASIERLADLYLRLGQRWIRDSQLYPGRLLVSRHEDLIADAEAHLRRIADFLGIEDSTSMLDFSTHARARGFIGTPSYAQVVQGLNADAVGRWKRYRSYLEPALPVLAPIMDHWGYAA</sequence>
<dbReference type="PANTHER" id="PTHR12788:SF10">
    <property type="entry name" value="PROTEIN-TYROSINE SULFOTRANSFERASE"/>
    <property type="match status" value="1"/>
</dbReference>
<dbReference type="OrthoDB" id="9766687at2"/>
<dbReference type="Proteomes" id="UP000198575">
    <property type="component" value="Unassembled WGS sequence"/>
</dbReference>
<keyword evidence="2" id="KW-0802">TPR repeat</keyword>
<organism evidence="3 4">
    <name type="scientific">Dokdonella immobilis</name>
    <dbReference type="NCBI Taxonomy" id="578942"/>
    <lineage>
        <taxon>Bacteria</taxon>
        <taxon>Pseudomonadati</taxon>
        <taxon>Pseudomonadota</taxon>
        <taxon>Gammaproteobacteria</taxon>
        <taxon>Lysobacterales</taxon>
        <taxon>Rhodanobacteraceae</taxon>
        <taxon>Dokdonella</taxon>
    </lineage>
</organism>
<dbReference type="EMBL" id="FOVF01000004">
    <property type="protein sequence ID" value="SFN09092.1"/>
    <property type="molecule type" value="Genomic_DNA"/>
</dbReference>
<dbReference type="Pfam" id="PF13469">
    <property type="entry name" value="Sulfotransfer_3"/>
    <property type="match status" value="1"/>
</dbReference>
<keyword evidence="1" id="KW-0808">Transferase</keyword>
<dbReference type="Gene3D" id="3.40.50.300">
    <property type="entry name" value="P-loop containing nucleotide triphosphate hydrolases"/>
    <property type="match status" value="1"/>
</dbReference>
<dbReference type="GO" id="GO:0008476">
    <property type="term" value="F:protein-tyrosine sulfotransferase activity"/>
    <property type="evidence" value="ECO:0007669"/>
    <property type="project" value="InterPro"/>
</dbReference>
<proteinExistence type="predicted"/>
<accession>A0A1I4W6S0</accession>
<dbReference type="InterPro" id="IPR011990">
    <property type="entry name" value="TPR-like_helical_dom_sf"/>
</dbReference>
<evidence type="ECO:0000313" key="4">
    <source>
        <dbReference type="Proteomes" id="UP000198575"/>
    </source>
</evidence>
<dbReference type="PROSITE" id="PS50005">
    <property type="entry name" value="TPR"/>
    <property type="match status" value="1"/>
</dbReference>
<name>A0A1I4W6S0_9GAMM</name>